<dbReference type="Gene3D" id="3.40.50.150">
    <property type="entry name" value="Vaccinia Virus protein VP39"/>
    <property type="match status" value="1"/>
</dbReference>
<comment type="subcellular location">
    <subcellularLocation>
        <location evidence="1 8">Nucleus</location>
    </subcellularLocation>
</comment>
<dbReference type="InterPro" id="IPR014816">
    <property type="entry name" value="tRNA_MeTrfase_Gcd14"/>
</dbReference>
<gene>
    <name evidence="11" type="primary">LOC108568432</name>
</gene>
<evidence type="ECO:0000256" key="5">
    <source>
        <dbReference type="ARBA" id="ARBA00022694"/>
    </source>
</evidence>
<keyword evidence="2 8" id="KW-0489">Methyltransferase</keyword>
<evidence type="ECO:0000256" key="8">
    <source>
        <dbReference type="PIRNR" id="PIRNR017269"/>
    </source>
</evidence>
<dbReference type="EC" id="2.1.1.220" evidence="8"/>
<comment type="catalytic activity">
    <reaction evidence="8">
        <text>adenosine(58) in tRNA + S-adenosyl-L-methionine = N(1)-methyladenosine(58) in tRNA + S-adenosyl-L-homocysteine + H(+)</text>
        <dbReference type="Rhea" id="RHEA:43152"/>
        <dbReference type="Rhea" id="RHEA-COMP:10365"/>
        <dbReference type="Rhea" id="RHEA-COMP:10366"/>
        <dbReference type="ChEBI" id="CHEBI:15378"/>
        <dbReference type="ChEBI" id="CHEBI:57856"/>
        <dbReference type="ChEBI" id="CHEBI:59789"/>
        <dbReference type="ChEBI" id="CHEBI:74411"/>
        <dbReference type="ChEBI" id="CHEBI:74491"/>
        <dbReference type="EC" id="2.1.1.220"/>
    </reaction>
</comment>
<dbReference type="InterPro" id="IPR029063">
    <property type="entry name" value="SAM-dependent_MTases_sf"/>
</dbReference>
<accession>A0ABM1NDV3</accession>
<evidence type="ECO:0000256" key="4">
    <source>
        <dbReference type="ARBA" id="ARBA00022691"/>
    </source>
</evidence>
<protein>
    <recommendedName>
        <fullName evidence="8">tRNA (adenine(58)-N(1))-methyltransferase catalytic subunit TRMT61A</fullName>
        <ecNumber evidence="8">2.1.1.220</ecNumber>
    </recommendedName>
</protein>
<comment type="function">
    <text evidence="8">Catalytic subunit of tRNA (adenine-N(1)-)-methyltransferase, which catalyzes the formation of N(1)-methyladenine at position 58 (m1A58) in initiator methionyl-tRNA.</text>
</comment>
<sequence length="325" mass="36586">MSFDGCKTVVTEGDTVILFLTVNQVYAITAEKKTKNKNGDLVPYVFQTPYGALKGEQLIGKEFGTKILLSKGWGYILQPTPELWTVALRHRTQIIYTPDISMITLQLELKPGSVVIESGTGSGSLSHALIRSVKPHGHLYTFDFHKERADIARQEFQDHGLQEYVTVYNRDVCCNGFDEALDGKVDAVFLDLPHPWLAIPHGVNSFKPEGGRLCSFSPCIEQVQKTCLKLREHHFQEIETLEVLQTQFSVQTRRLASLEMEYLKNPKEENDGDNKCEKQIVSTLTAIPPLSQPGHTGYLTFATMPPIWARSMKTIDDLDNDDNEN</sequence>
<feature type="domain" description="tRNA (adenine(58)-N(1))-methyltransferase catalytic subunit TRM61 C-terminal" evidence="9">
    <location>
        <begin position="72"/>
        <end position="303"/>
    </location>
</feature>
<keyword evidence="4 8" id="KW-0949">S-adenosyl-L-methionine</keyword>
<keyword evidence="5 8" id="KW-0819">tRNA processing</keyword>
<evidence type="ECO:0000256" key="6">
    <source>
        <dbReference type="ARBA" id="ARBA00023242"/>
    </source>
</evidence>
<dbReference type="SUPFAM" id="SSF53335">
    <property type="entry name" value="S-adenosyl-L-methionine-dependent methyltransferases"/>
    <property type="match status" value="1"/>
</dbReference>
<dbReference type="InterPro" id="IPR049470">
    <property type="entry name" value="TRM61_C"/>
</dbReference>
<keyword evidence="3 8" id="KW-0808">Transferase</keyword>
<dbReference type="PANTHER" id="PTHR12133">
    <property type="entry name" value="TRNA (ADENINE(58)-N(1))-METHYLTRANSFERASE"/>
    <property type="match status" value="1"/>
</dbReference>
<organism evidence="10 11">
    <name type="scientific">Nicrophorus vespilloides</name>
    <name type="common">Boreal carrion beetle</name>
    <dbReference type="NCBI Taxonomy" id="110193"/>
    <lineage>
        <taxon>Eukaryota</taxon>
        <taxon>Metazoa</taxon>
        <taxon>Ecdysozoa</taxon>
        <taxon>Arthropoda</taxon>
        <taxon>Hexapoda</taxon>
        <taxon>Insecta</taxon>
        <taxon>Pterygota</taxon>
        <taxon>Neoptera</taxon>
        <taxon>Endopterygota</taxon>
        <taxon>Coleoptera</taxon>
        <taxon>Polyphaga</taxon>
        <taxon>Staphyliniformia</taxon>
        <taxon>Silphidae</taxon>
        <taxon>Nicrophorinae</taxon>
        <taxon>Nicrophorus</taxon>
    </lineage>
</organism>
<keyword evidence="6 8" id="KW-0539">Nucleus</keyword>
<comment type="similarity">
    <text evidence="8">Belongs to the class I-like SAM-binding methyltransferase superfamily. TRM61 family.</text>
</comment>
<dbReference type="Pfam" id="PF08704">
    <property type="entry name" value="GCD14"/>
    <property type="match status" value="1"/>
</dbReference>
<dbReference type="GeneID" id="108568432"/>
<name>A0ABM1NDV3_NICVS</name>
<evidence type="ECO:0000313" key="10">
    <source>
        <dbReference type="Proteomes" id="UP000695000"/>
    </source>
</evidence>
<reference evidence="11" key="1">
    <citation type="submission" date="2025-08" db="UniProtKB">
        <authorList>
            <consortium name="RefSeq"/>
        </authorList>
    </citation>
    <scope>IDENTIFICATION</scope>
    <source>
        <tissue evidence="11">Whole Larva</tissue>
    </source>
</reference>
<evidence type="ECO:0000256" key="1">
    <source>
        <dbReference type="ARBA" id="ARBA00004123"/>
    </source>
</evidence>
<dbReference type="PIRSF" id="PIRSF017269">
    <property type="entry name" value="GCD14"/>
    <property type="match status" value="1"/>
</dbReference>
<evidence type="ECO:0000256" key="7">
    <source>
        <dbReference type="ARBA" id="ARBA00048481"/>
    </source>
</evidence>
<dbReference type="RefSeq" id="XP_017785003.1">
    <property type="nucleotide sequence ID" value="XM_017929514.1"/>
</dbReference>
<comment type="catalytic activity">
    <reaction evidence="7">
        <text>an adenosine in mRNA + S-adenosyl-L-methionine = an N(1)-methyladenosine in mRNA + S-adenosyl-L-homocysteine + H(+)</text>
        <dbReference type="Rhea" id="RHEA:55392"/>
        <dbReference type="Rhea" id="RHEA-COMP:12414"/>
        <dbReference type="Rhea" id="RHEA-COMP:12415"/>
        <dbReference type="ChEBI" id="CHEBI:15378"/>
        <dbReference type="ChEBI" id="CHEBI:57856"/>
        <dbReference type="ChEBI" id="CHEBI:59789"/>
        <dbReference type="ChEBI" id="CHEBI:74411"/>
        <dbReference type="ChEBI" id="CHEBI:74491"/>
    </reaction>
</comment>
<keyword evidence="10" id="KW-1185">Reference proteome</keyword>
<evidence type="ECO:0000259" key="9">
    <source>
        <dbReference type="Pfam" id="PF08704"/>
    </source>
</evidence>
<proteinExistence type="inferred from homology"/>
<evidence type="ECO:0000313" key="11">
    <source>
        <dbReference type="RefSeq" id="XP_017785003.1"/>
    </source>
</evidence>
<evidence type="ECO:0000256" key="2">
    <source>
        <dbReference type="ARBA" id="ARBA00022603"/>
    </source>
</evidence>
<evidence type="ECO:0000256" key="3">
    <source>
        <dbReference type="ARBA" id="ARBA00022679"/>
    </source>
</evidence>
<dbReference type="Proteomes" id="UP000695000">
    <property type="component" value="Unplaced"/>
</dbReference>
<dbReference type="PROSITE" id="PS51620">
    <property type="entry name" value="SAM_TRM61"/>
    <property type="match status" value="1"/>
</dbReference>
<dbReference type="PANTHER" id="PTHR12133:SF2">
    <property type="entry name" value="TRNA (ADENINE(58)-N(1))-METHYLTRANSFERASE CATALYTIC SUBUNIT TRMT61A"/>
    <property type="match status" value="1"/>
</dbReference>
<dbReference type="Gene3D" id="3.10.330.20">
    <property type="match status" value="1"/>
</dbReference>